<dbReference type="RefSeq" id="WP_131905396.1">
    <property type="nucleotide sequence ID" value="NZ_BAAAFU010000004.1"/>
</dbReference>
<proteinExistence type="predicted"/>
<accession>A0A4R1F5L8</accession>
<dbReference type="NCBIfam" id="TIGR02647">
    <property type="entry name" value="DNA"/>
    <property type="match status" value="1"/>
</dbReference>
<dbReference type="OrthoDB" id="5600572at2"/>
<dbReference type="InterPro" id="IPR013468">
    <property type="entry name" value="CHP02647"/>
</dbReference>
<dbReference type="Pfam" id="PF18918">
    <property type="entry name" value="DUF5669"/>
    <property type="match status" value="1"/>
</dbReference>
<name>A0A4R1F5L8_9GAMM</name>
<comment type="caution">
    <text evidence="1">The sequence shown here is derived from an EMBL/GenBank/DDBJ whole genome shotgun (WGS) entry which is preliminary data.</text>
</comment>
<keyword evidence="2" id="KW-1185">Reference proteome</keyword>
<dbReference type="EMBL" id="SMFQ01000003">
    <property type="protein sequence ID" value="TCJ87088.1"/>
    <property type="molecule type" value="Genomic_DNA"/>
</dbReference>
<reference evidence="1 2" key="1">
    <citation type="submission" date="2019-03" db="EMBL/GenBank/DDBJ databases">
        <title>Genomic Encyclopedia of Type Strains, Phase IV (KMG-IV): sequencing the most valuable type-strain genomes for metagenomic binning, comparative biology and taxonomic classification.</title>
        <authorList>
            <person name="Goeker M."/>
        </authorList>
    </citation>
    <scope>NUCLEOTIDE SEQUENCE [LARGE SCALE GENOMIC DNA]</scope>
    <source>
        <strain evidence="1 2">DSM 24830</strain>
    </source>
</reference>
<dbReference type="Proteomes" id="UP000294887">
    <property type="component" value="Unassembled WGS sequence"/>
</dbReference>
<evidence type="ECO:0000313" key="1">
    <source>
        <dbReference type="EMBL" id="TCJ87088.1"/>
    </source>
</evidence>
<organism evidence="1 2">
    <name type="scientific">Cocleimonas flava</name>
    <dbReference type="NCBI Taxonomy" id="634765"/>
    <lineage>
        <taxon>Bacteria</taxon>
        <taxon>Pseudomonadati</taxon>
        <taxon>Pseudomonadota</taxon>
        <taxon>Gammaproteobacteria</taxon>
        <taxon>Thiotrichales</taxon>
        <taxon>Thiotrichaceae</taxon>
        <taxon>Cocleimonas</taxon>
    </lineage>
</organism>
<gene>
    <name evidence="1" type="ORF">EV695_1590</name>
</gene>
<protein>
    <submittedName>
        <fullName evidence="1">Uncharacterized protein (TIGR02647 family)</fullName>
    </submittedName>
</protein>
<evidence type="ECO:0000313" key="2">
    <source>
        <dbReference type="Proteomes" id="UP000294887"/>
    </source>
</evidence>
<sequence>MPFNSELTDELNLLTQFNLKNEQDGIKVHHDARAEFVAAAERLHEKGLITQKDGGYLTDLGRKAAEHSQALTTLIIAN</sequence>
<dbReference type="AlphaFoldDB" id="A0A4R1F5L8"/>